<organism evidence="1 2">
    <name type="scientific">Aquamicrobium defluvii</name>
    <dbReference type="NCBI Taxonomy" id="69279"/>
    <lineage>
        <taxon>Bacteria</taxon>
        <taxon>Pseudomonadati</taxon>
        <taxon>Pseudomonadota</taxon>
        <taxon>Alphaproteobacteria</taxon>
        <taxon>Hyphomicrobiales</taxon>
        <taxon>Phyllobacteriaceae</taxon>
        <taxon>Aquamicrobium</taxon>
    </lineage>
</organism>
<sequence>MTIGTISIRTVKDLLVDAVRLDREMHEHIGPPRLRAQQIPYEHDFADRAGWGKAIGDRKCQLAADDADPYGPKGQFSREFWEQFDRDPTPAEMSRAQIVHGWIMLVDDEKERRALIGWLHSKVGGKAFRRWCKQIEGISQTTGLKRKNRALEKIFLSVRGSDRLHTFSALPEGLLSGQDLGDVLATIATGANDIEGIDRWAAADAIASIEIRYESDRTGDRSVEVSASEFTWAAKRNARRRQREAAKRKQAQNG</sequence>
<comment type="caution">
    <text evidence="1">The sequence shown here is derived from an EMBL/GenBank/DDBJ whole genome shotgun (WGS) entry which is preliminary data.</text>
</comment>
<name>A0A4R6YEQ4_9HYPH</name>
<protein>
    <submittedName>
        <fullName evidence="1">Uncharacterized protein</fullName>
    </submittedName>
</protein>
<dbReference type="AlphaFoldDB" id="A0A4R6YEQ4"/>
<accession>A0A4R6YEQ4</accession>
<dbReference type="RefSeq" id="WP_133675361.1">
    <property type="nucleotide sequence ID" value="NZ_SNZF01000013.1"/>
</dbReference>
<gene>
    <name evidence="1" type="ORF">DES43_113110</name>
</gene>
<proteinExistence type="predicted"/>
<dbReference type="OrthoDB" id="8114021at2"/>
<dbReference type="EMBL" id="SNZF01000013">
    <property type="protein sequence ID" value="TDR34679.1"/>
    <property type="molecule type" value="Genomic_DNA"/>
</dbReference>
<keyword evidence="2" id="KW-1185">Reference proteome</keyword>
<evidence type="ECO:0000313" key="2">
    <source>
        <dbReference type="Proteomes" id="UP000294958"/>
    </source>
</evidence>
<reference evidence="1 2" key="1">
    <citation type="submission" date="2019-03" db="EMBL/GenBank/DDBJ databases">
        <title>Genomic Encyclopedia of Type Strains, Phase IV (KMG-IV): sequencing the most valuable type-strain genomes for metagenomic binning, comparative biology and taxonomic classification.</title>
        <authorList>
            <person name="Goeker M."/>
        </authorList>
    </citation>
    <scope>NUCLEOTIDE SEQUENCE [LARGE SCALE GENOMIC DNA]</scope>
    <source>
        <strain evidence="1 2">DSM 11603</strain>
    </source>
</reference>
<evidence type="ECO:0000313" key="1">
    <source>
        <dbReference type="EMBL" id="TDR34679.1"/>
    </source>
</evidence>
<dbReference type="Proteomes" id="UP000294958">
    <property type="component" value="Unassembled WGS sequence"/>
</dbReference>